<sequence>MRILKIKGKSEEIIYEQIKKEYGESALILSTQKEKEKGILNWFRPTKTVVTVAVPENEPTFAEKLEEKVNQNQTLGEPFHISMEMLNALKIQMNEMQASLAKLSHVEGNDTNKKFLEYSEADKMKDLLNKKLIEQGLQQEVIDKLMRDNQEEDIEGIVRFFYSRVEELLTQSVDNSRMLPKVVFFVGPTGVGKTTTIAKLTADYVLNRNKKVVLFTSDTYRIAAIDQLKTYADILGVSIEIIYEEKELLHYLDKWQDIDHIFIDTAGRSHKNVEQLKDVKFLIDSVSEKEVLLVMNASTAYKDVKKIIETYEGLCGEFKLIITKLDETDQIGNILNIAYSSQKPILYLTVGQNVPADIITFEVERYTSDLLGRINYE</sequence>
<evidence type="ECO:0000313" key="1">
    <source>
        <dbReference type="EMBL" id="PHV71760.1"/>
    </source>
</evidence>
<keyword evidence="1" id="KW-0282">Flagellum</keyword>
<dbReference type="Proteomes" id="UP000224460">
    <property type="component" value="Unassembled WGS sequence"/>
</dbReference>
<dbReference type="EMBL" id="PEDL01000002">
    <property type="protein sequence ID" value="PHV71760.1"/>
    <property type="molecule type" value="Genomic_DNA"/>
</dbReference>
<organism evidence="1 2">
    <name type="scientific">Sporanaerobium hydrogeniformans</name>
    <dbReference type="NCBI Taxonomy" id="3072179"/>
    <lineage>
        <taxon>Bacteria</taxon>
        <taxon>Bacillati</taxon>
        <taxon>Bacillota</taxon>
        <taxon>Clostridia</taxon>
        <taxon>Lachnospirales</taxon>
        <taxon>Lachnospiraceae</taxon>
        <taxon>Sporanaerobium</taxon>
    </lineage>
</organism>
<keyword evidence="1" id="KW-0966">Cell projection</keyword>
<reference evidence="1" key="1">
    <citation type="submission" date="2017-10" db="EMBL/GenBank/DDBJ databases">
        <title>Genome sequence of cellulolytic Lachnospiraceae bacterium XHS1971 isolated from hotspring sediment.</title>
        <authorList>
            <person name="Vasudevan G."/>
            <person name="Joshi A.J."/>
            <person name="Hivarkar S."/>
            <person name="Lanjekar V.B."/>
            <person name="Dhakephalkar P.K."/>
            <person name="Dagar S."/>
        </authorList>
    </citation>
    <scope>NUCLEOTIDE SEQUENCE</scope>
    <source>
        <strain evidence="1">XHS1971</strain>
    </source>
</reference>
<protein>
    <submittedName>
        <fullName evidence="1">Flagellar biosynthesis protein FlhF</fullName>
    </submittedName>
</protein>
<accession>A0AC61DEX5</accession>
<keyword evidence="2" id="KW-1185">Reference proteome</keyword>
<name>A0AC61DEX5_9FIRM</name>
<evidence type="ECO:0000313" key="2">
    <source>
        <dbReference type="Proteomes" id="UP000224460"/>
    </source>
</evidence>
<keyword evidence="1" id="KW-0969">Cilium</keyword>
<proteinExistence type="predicted"/>
<comment type="caution">
    <text evidence="1">The sequence shown here is derived from an EMBL/GenBank/DDBJ whole genome shotgun (WGS) entry which is preliminary data.</text>
</comment>
<gene>
    <name evidence="1" type="primary">flhF</name>
    <name evidence="1" type="ORF">CS063_04165</name>
</gene>